<comment type="caution">
    <text evidence="12">The sequence shown here is derived from an EMBL/GenBank/DDBJ whole genome shotgun (WGS) entry which is preliminary data.</text>
</comment>
<dbReference type="NCBIfam" id="NF001310">
    <property type="entry name" value="PRK00258.1-2"/>
    <property type="match status" value="1"/>
</dbReference>
<evidence type="ECO:0000313" key="13">
    <source>
        <dbReference type="Proteomes" id="UP000175989"/>
    </source>
</evidence>
<dbReference type="PANTHER" id="PTHR21089">
    <property type="entry name" value="SHIKIMATE DEHYDROGENASE"/>
    <property type="match status" value="1"/>
</dbReference>
<dbReference type="EMBL" id="LROM01000108">
    <property type="protein sequence ID" value="OEZ96593.1"/>
    <property type="molecule type" value="Genomic_DNA"/>
</dbReference>
<evidence type="ECO:0000256" key="5">
    <source>
        <dbReference type="ARBA" id="ARBA00023002"/>
    </source>
</evidence>
<feature type="binding site" evidence="8">
    <location>
        <position position="93"/>
    </location>
    <ligand>
        <name>shikimate</name>
        <dbReference type="ChEBI" id="CHEBI:36208"/>
    </ligand>
</feature>
<dbReference type="GO" id="GO:0008652">
    <property type="term" value="P:amino acid biosynthetic process"/>
    <property type="evidence" value="ECO:0007669"/>
    <property type="project" value="UniProtKB-KW"/>
</dbReference>
<keyword evidence="13" id="KW-1185">Reference proteome</keyword>
<dbReference type="RefSeq" id="WP_070250307.1">
    <property type="nucleotide sequence ID" value="NZ_LROM01000108.1"/>
</dbReference>
<evidence type="ECO:0000256" key="2">
    <source>
        <dbReference type="ARBA" id="ARBA00012962"/>
    </source>
</evidence>
<dbReference type="InterPro" id="IPR022893">
    <property type="entry name" value="Shikimate_DH_fam"/>
</dbReference>
<dbReference type="NCBIfam" id="TIGR00507">
    <property type="entry name" value="aroE"/>
    <property type="match status" value="1"/>
</dbReference>
<comment type="function">
    <text evidence="8">Involved in the biosynthesis of the chorismate, which leads to the biosynthesis of aromatic amino acids. Catalyzes the reversible NADPH linked reduction of 3-dehydroshikimate (DHSA) to yield shikimate (SA).</text>
</comment>
<dbReference type="InterPro" id="IPR036291">
    <property type="entry name" value="NAD(P)-bd_dom_sf"/>
</dbReference>
<dbReference type="PANTHER" id="PTHR21089:SF1">
    <property type="entry name" value="BIFUNCTIONAL 3-DEHYDROQUINATE DEHYDRATASE_SHIKIMATE DEHYDROGENASE, CHLOROPLASTIC"/>
    <property type="match status" value="1"/>
</dbReference>
<accession>A0A1E7WEM3</accession>
<feature type="binding site" evidence="8">
    <location>
        <begin position="133"/>
        <end position="137"/>
    </location>
    <ligand>
        <name>NADP(+)</name>
        <dbReference type="ChEBI" id="CHEBI:58349"/>
    </ligand>
</feature>
<dbReference type="Gene3D" id="3.40.50.10860">
    <property type="entry name" value="Leucine Dehydrogenase, chain A, domain 1"/>
    <property type="match status" value="2"/>
</dbReference>
<gene>
    <name evidence="8 12" type="primary">aroE</name>
    <name evidence="12" type="ORF">DUPY_39140</name>
</gene>
<feature type="domain" description="Shikimate dehydrogenase substrate binding N-terminal" evidence="10">
    <location>
        <begin position="13"/>
        <end position="95"/>
    </location>
</feature>
<name>A0A1E7WEM3_9BURK</name>
<evidence type="ECO:0000256" key="4">
    <source>
        <dbReference type="ARBA" id="ARBA00022857"/>
    </source>
</evidence>
<dbReference type="AlphaFoldDB" id="A0A1E7WEM3"/>
<feature type="domain" description="SDH C-terminal" evidence="11">
    <location>
        <begin position="246"/>
        <end position="276"/>
    </location>
</feature>
<dbReference type="SUPFAM" id="SSF53223">
    <property type="entry name" value="Aminoacid dehydrogenase-like, N-terminal domain"/>
    <property type="match status" value="1"/>
</dbReference>
<feature type="binding site" evidence="8">
    <location>
        <position position="223"/>
    </location>
    <ligand>
        <name>NADP(+)</name>
        <dbReference type="ChEBI" id="CHEBI:58349"/>
    </ligand>
</feature>
<comment type="subunit">
    <text evidence="8">Homodimer.</text>
</comment>
<dbReference type="PATRIC" id="fig|762836.4.peg.4036"/>
<feature type="binding site" evidence="8">
    <location>
        <position position="108"/>
    </location>
    <ligand>
        <name>shikimate</name>
        <dbReference type="ChEBI" id="CHEBI:36208"/>
    </ligand>
</feature>
<reference evidence="13" key="1">
    <citation type="journal article" date="2016" name="Front. Microbiol.">
        <title>Molecular Keys to the Janthinobacterium and Duganella spp. Interaction with the Plant Pathogen Fusarium graminearum.</title>
        <authorList>
            <person name="Haack F.S."/>
            <person name="Poehlein A."/>
            <person name="Kroger C."/>
            <person name="Voigt C.A."/>
            <person name="Piepenbring M."/>
            <person name="Bode H.B."/>
            <person name="Daniel R."/>
            <person name="Schafer W."/>
            <person name="Streit W.R."/>
        </authorList>
    </citation>
    <scope>NUCLEOTIDE SEQUENCE [LARGE SCALE GENOMIC DNA]</scope>
    <source>
        <strain evidence="13">T54</strain>
    </source>
</reference>
<keyword evidence="4 8" id="KW-0521">NADP</keyword>
<dbReference type="Gene3D" id="3.40.50.720">
    <property type="entry name" value="NAD(P)-binding Rossmann-like Domain"/>
    <property type="match status" value="1"/>
</dbReference>
<evidence type="ECO:0000256" key="6">
    <source>
        <dbReference type="ARBA" id="ARBA00023141"/>
    </source>
</evidence>
<keyword evidence="5 8" id="KW-0560">Oxidoreductase</keyword>
<proteinExistence type="inferred from homology"/>
<dbReference type="GO" id="GO:0019632">
    <property type="term" value="P:shikimate metabolic process"/>
    <property type="evidence" value="ECO:0007669"/>
    <property type="project" value="InterPro"/>
</dbReference>
<dbReference type="OrthoDB" id="9776868at2"/>
<dbReference type="Pfam" id="PF18317">
    <property type="entry name" value="SDH_C"/>
    <property type="match status" value="1"/>
</dbReference>
<evidence type="ECO:0000256" key="3">
    <source>
        <dbReference type="ARBA" id="ARBA00022605"/>
    </source>
</evidence>
<dbReference type="InterPro" id="IPR011342">
    <property type="entry name" value="Shikimate_DH"/>
</dbReference>
<feature type="binding site" evidence="8">
    <location>
        <position position="253"/>
    </location>
    <ligand>
        <name>shikimate</name>
        <dbReference type="ChEBI" id="CHEBI:36208"/>
    </ligand>
</feature>
<evidence type="ECO:0000256" key="8">
    <source>
        <dbReference type="HAMAP-Rule" id="MF_00222"/>
    </source>
</evidence>
<evidence type="ECO:0000259" key="10">
    <source>
        <dbReference type="Pfam" id="PF08501"/>
    </source>
</evidence>
<organism evidence="12 13">
    <name type="scientific">Duganella phyllosphaerae</name>
    <dbReference type="NCBI Taxonomy" id="762836"/>
    <lineage>
        <taxon>Bacteria</taxon>
        <taxon>Pseudomonadati</taxon>
        <taxon>Pseudomonadota</taxon>
        <taxon>Betaproteobacteria</taxon>
        <taxon>Burkholderiales</taxon>
        <taxon>Oxalobacteraceae</taxon>
        <taxon>Telluria group</taxon>
        <taxon>Duganella</taxon>
    </lineage>
</organism>
<feature type="active site" description="Proton acceptor" evidence="8">
    <location>
        <position position="72"/>
    </location>
</feature>
<keyword evidence="3 8" id="KW-0028">Amino-acid biosynthesis</keyword>
<dbReference type="Pfam" id="PF08501">
    <property type="entry name" value="Shikimate_dh_N"/>
    <property type="match status" value="1"/>
</dbReference>
<evidence type="ECO:0000256" key="1">
    <source>
        <dbReference type="ARBA" id="ARBA00004871"/>
    </source>
</evidence>
<dbReference type="InterPro" id="IPR046346">
    <property type="entry name" value="Aminoacid_DH-like_N_sf"/>
</dbReference>
<dbReference type="CDD" id="cd01065">
    <property type="entry name" value="NAD_bind_Shikimate_DH"/>
    <property type="match status" value="1"/>
</dbReference>
<evidence type="ECO:0000256" key="7">
    <source>
        <dbReference type="ARBA" id="ARBA00049442"/>
    </source>
</evidence>
<dbReference type="UniPathway" id="UPA00053">
    <property type="reaction ID" value="UER00087"/>
</dbReference>
<feature type="binding site" evidence="8">
    <location>
        <position position="68"/>
    </location>
    <ligand>
        <name>shikimate</name>
        <dbReference type="ChEBI" id="CHEBI:36208"/>
    </ligand>
</feature>
<evidence type="ECO:0000313" key="12">
    <source>
        <dbReference type="EMBL" id="OEZ96593.1"/>
    </source>
</evidence>
<comment type="caution">
    <text evidence="8">Lacks conserved residue(s) required for the propagation of feature annotation.</text>
</comment>
<dbReference type="Proteomes" id="UP000175989">
    <property type="component" value="Unassembled WGS sequence"/>
</dbReference>
<dbReference type="GO" id="GO:0050661">
    <property type="term" value="F:NADP binding"/>
    <property type="evidence" value="ECO:0007669"/>
    <property type="project" value="InterPro"/>
</dbReference>
<feature type="binding site" evidence="8">
    <location>
        <begin position="21"/>
        <end position="23"/>
    </location>
    <ligand>
        <name>shikimate</name>
        <dbReference type="ChEBI" id="CHEBI:36208"/>
    </ligand>
</feature>
<dbReference type="EC" id="1.1.1.25" evidence="2 8"/>
<dbReference type="Pfam" id="PF01488">
    <property type="entry name" value="Shikimate_DH"/>
    <property type="match status" value="1"/>
</dbReference>
<dbReference type="InterPro" id="IPR041121">
    <property type="entry name" value="SDH_C"/>
</dbReference>
<dbReference type="FunFam" id="3.40.50.10860:FF:000006">
    <property type="entry name" value="Shikimate dehydrogenase (NADP(+))"/>
    <property type="match status" value="1"/>
</dbReference>
<dbReference type="InterPro" id="IPR006151">
    <property type="entry name" value="Shikm_DH/Glu-tRNA_Rdtase"/>
</dbReference>
<dbReference type="GO" id="GO:0009073">
    <property type="term" value="P:aromatic amino acid family biosynthetic process"/>
    <property type="evidence" value="ECO:0007669"/>
    <property type="project" value="UniProtKB-KW"/>
</dbReference>
<dbReference type="HAMAP" id="MF_00222">
    <property type="entry name" value="Shikimate_DH_AroE"/>
    <property type="match status" value="1"/>
</dbReference>
<dbReference type="SUPFAM" id="SSF51735">
    <property type="entry name" value="NAD(P)-binding Rossmann-fold domains"/>
    <property type="match status" value="1"/>
</dbReference>
<comment type="similarity">
    <text evidence="8">Belongs to the shikimate dehydrogenase family.</text>
</comment>
<dbReference type="InterPro" id="IPR013708">
    <property type="entry name" value="Shikimate_DH-bd_N"/>
</dbReference>
<comment type="pathway">
    <text evidence="1 8">Metabolic intermediate biosynthesis; chorismate biosynthesis; chorismate from D-erythrose 4-phosphate and phosphoenolpyruvate: step 4/7.</text>
</comment>
<dbReference type="GO" id="GO:0005829">
    <property type="term" value="C:cytosol"/>
    <property type="evidence" value="ECO:0007669"/>
    <property type="project" value="TreeGrafter"/>
</dbReference>
<evidence type="ECO:0000259" key="11">
    <source>
        <dbReference type="Pfam" id="PF18317"/>
    </source>
</evidence>
<feature type="binding site" evidence="8">
    <location>
        <position position="225"/>
    </location>
    <ligand>
        <name>shikimate</name>
        <dbReference type="ChEBI" id="CHEBI:36208"/>
    </ligand>
</feature>
<comment type="catalytic activity">
    <reaction evidence="7 8">
        <text>shikimate + NADP(+) = 3-dehydroshikimate + NADPH + H(+)</text>
        <dbReference type="Rhea" id="RHEA:17737"/>
        <dbReference type="ChEBI" id="CHEBI:15378"/>
        <dbReference type="ChEBI" id="CHEBI:16630"/>
        <dbReference type="ChEBI" id="CHEBI:36208"/>
        <dbReference type="ChEBI" id="CHEBI:57783"/>
        <dbReference type="ChEBI" id="CHEBI:58349"/>
        <dbReference type="EC" id="1.1.1.25"/>
    </reaction>
</comment>
<feature type="binding site" evidence="8">
    <location>
        <position position="246"/>
    </location>
    <ligand>
        <name>NADP(+)</name>
        <dbReference type="ChEBI" id="CHEBI:58349"/>
    </ligand>
</feature>
<evidence type="ECO:0000259" key="9">
    <source>
        <dbReference type="Pfam" id="PF01488"/>
    </source>
</evidence>
<dbReference type="GO" id="GO:0009423">
    <property type="term" value="P:chorismate biosynthetic process"/>
    <property type="evidence" value="ECO:0007669"/>
    <property type="project" value="UniProtKB-UniRule"/>
</dbReference>
<protein>
    <recommendedName>
        <fullName evidence="2 8">Shikimate dehydrogenase (NADP(+))</fullName>
        <shortName evidence="8">SDH</shortName>
        <ecNumber evidence="2 8">1.1.1.25</ecNumber>
    </recommendedName>
</protein>
<dbReference type="GO" id="GO:0004764">
    <property type="term" value="F:shikimate 3-dehydrogenase (NADP+) activity"/>
    <property type="evidence" value="ECO:0007669"/>
    <property type="project" value="UniProtKB-UniRule"/>
</dbReference>
<feature type="domain" description="Quinate/shikimate 5-dehydrogenase/glutamyl-tRNA reductase" evidence="9">
    <location>
        <begin position="123"/>
        <end position="201"/>
    </location>
</feature>
<sequence length="279" mass="28394">MTATPAPADRYCVFGNPIAHSKSPDIHAAYAAQTGHAVQYEKRLAPVDGFAAAVQAFIAEGGRGANVTVPFKLEAVKVANALTIRAQAAGAVNTLHFTDDGIIGDNTDGAGLVADIVNNAGVQISGRRVLLLGAGGAARGVVLPILEHRPAQLVIANRTVATAQALADQFAALGGEGVVSACGYADINGAFDLVINATAASLGAELPPVPGTAFAPGALALDMMYGKEPTVFLEFASSHGAVVRDGLGMLVEQAAEAFAVWRGVHPDTAPVLQSLRGQL</sequence>
<keyword evidence="6 8" id="KW-0057">Aromatic amino acid biosynthesis</keyword>